<dbReference type="EMBL" id="JAEVFJ010000044">
    <property type="protein sequence ID" value="KAH8085445.1"/>
    <property type="molecule type" value="Genomic_DNA"/>
</dbReference>
<accession>A0A8K0UFJ6</accession>
<comment type="caution">
    <text evidence="1">The sequence shown here is derived from an EMBL/GenBank/DDBJ whole genome shotgun (WGS) entry which is preliminary data.</text>
</comment>
<reference evidence="1" key="1">
    <citation type="journal article" date="2021" name="New Phytol.">
        <title>Evolutionary innovations through gain and loss of genes in the ectomycorrhizal Boletales.</title>
        <authorList>
            <person name="Wu G."/>
            <person name="Miyauchi S."/>
            <person name="Morin E."/>
            <person name="Kuo A."/>
            <person name="Drula E."/>
            <person name="Varga T."/>
            <person name="Kohler A."/>
            <person name="Feng B."/>
            <person name="Cao Y."/>
            <person name="Lipzen A."/>
            <person name="Daum C."/>
            <person name="Hundley H."/>
            <person name="Pangilinan J."/>
            <person name="Johnson J."/>
            <person name="Barry K."/>
            <person name="LaButti K."/>
            <person name="Ng V."/>
            <person name="Ahrendt S."/>
            <person name="Min B."/>
            <person name="Choi I.G."/>
            <person name="Park H."/>
            <person name="Plett J.M."/>
            <person name="Magnuson J."/>
            <person name="Spatafora J.W."/>
            <person name="Nagy L.G."/>
            <person name="Henrissat B."/>
            <person name="Grigoriev I.V."/>
            <person name="Yang Z.L."/>
            <person name="Xu J."/>
            <person name="Martin F.M."/>
        </authorList>
    </citation>
    <scope>NUCLEOTIDE SEQUENCE</scope>
    <source>
        <strain evidence="1">KKN 215</strain>
    </source>
</reference>
<organism evidence="1 2">
    <name type="scientific">Cristinia sonorae</name>
    <dbReference type="NCBI Taxonomy" id="1940300"/>
    <lineage>
        <taxon>Eukaryota</taxon>
        <taxon>Fungi</taxon>
        <taxon>Dikarya</taxon>
        <taxon>Basidiomycota</taxon>
        <taxon>Agaricomycotina</taxon>
        <taxon>Agaricomycetes</taxon>
        <taxon>Agaricomycetidae</taxon>
        <taxon>Agaricales</taxon>
        <taxon>Pleurotineae</taxon>
        <taxon>Stephanosporaceae</taxon>
        <taxon>Cristinia</taxon>
    </lineage>
</organism>
<proteinExistence type="predicted"/>
<evidence type="ECO:0000313" key="2">
    <source>
        <dbReference type="Proteomes" id="UP000813824"/>
    </source>
</evidence>
<evidence type="ECO:0000313" key="1">
    <source>
        <dbReference type="EMBL" id="KAH8085445.1"/>
    </source>
</evidence>
<name>A0A8K0UFJ6_9AGAR</name>
<protein>
    <submittedName>
        <fullName evidence="1">Uncharacterized protein</fullName>
    </submittedName>
</protein>
<keyword evidence="2" id="KW-1185">Reference proteome</keyword>
<dbReference type="Proteomes" id="UP000813824">
    <property type="component" value="Unassembled WGS sequence"/>
</dbReference>
<gene>
    <name evidence="1" type="ORF">BXZ70DRAFT_561473</name>
</gene>
<dbReference type="AlphaFoldDB" id="A0A8K0UFJ6"/>
<sequence>MLDVMLHQSQRVQSKVSLGRELDDIFDISDKDGALSHDALVAMSRLIHIIHPAMYSLRNSHGISSSHFTWLTIFMGELCRDEQMELDVICNCISDIKHLLSQMIDVSSRADSTSFRSVLHAITQLRLQPGDFVHKEPLASSFVAMQVGILDLIRVLVDQGAFPITDIPTFSSEDSFHWDISQPQLSDAVSTLKRKTRMMVRDRDAQFLSIIESIAVANSGGAITPNGICASWLDDPRNDILVRSCIYAAHRWMVPHRSFSDGKAQIFSFLSLLDCERFRRPDLSHWGEDLALVQRTLIVTLWRAWCVRLSDSMKGMEVDYASDHSDLVENTLTALKVDTLHILDVKWYIQDLVVRLGQRHLLLGVSVGGSEVLLALDEVLCEISEFEM</sequence>